<accession>A0A1R1PKD0</accession>
<name>A0A1R1PKD0_ZANCU</name>
<evidence type="ECO:0000256" key="1">
    <source>
        <dbReference type="SAM" id="MobiDB-lite"/>
    </source>
</evidence>
<feature type="compositionally biased region" description="Gly residues" evidence="1">
    <location>
        <begin position="1"/>
        <end position="13"/>
    </location>
</feature>
<evidence type="ECO:0000313" key="3">
    <source>
        <dbReference type="Proteomes" id="UP000188320"/>
    </source>
</evidence>
<organism evidence="2 3">
    <name type="scientific">Zancudomyces culisetae</name>
    <name type="common">Gut fungus</name>
    <name type="synonym">Smittium culisetae</name>
    <dbReference type="NCBI Taxonomy" id="1213189"/>
    <lineage>
        <taxon>Eukaryota</taxon>
        <taxon>Fungi</taxon>
        <taxon>Fungi incertae sedis</taxon>
        <taxon>Zoopagomycota</taxon>
        <taxon>Kickxellomycotina</taxon>
        <taxon>Harpellomycetes</taxon>
        <taxon>Harpellales</taxon>
        <taxon>Legeriomycetaceae</taxon>
        <taxon>Zancudomyces</taxon>
    </lineage>
</organism>
<gene>
    <name evidence="2" type="ORF">AX774_g5120</name>
</gene>
<feature type="compositionally biased region" description="Low complexity" evidence="1">
    <location>
        <begin position="89"/>
        <end position="99"/>
    </location>
</feature>
<feature type="region of interest" description="Disordered" evidence="1">
    <location>
        <begin position="1"/>
        <end position="113"/>
    </location>
</feature>
<dbReference type="Proteomes" id="UP000188320">
    <property type="component" value="Unassembled WGS sequence"/>
</dbReference>
<dbReference type="EMBL" id="LSSK01000903">
    <property type="protein sequence ID" value="OMH81416.1"/>
    <property type="molecule type" value="Genomic_DNA"/>
</dbReference>
<evidence type="ECO:0000313" key="2">
    <source>
        <dbReference type="EMBL" id="OMH81416.1"/>
    </source>
</evidence>
<comment type="caution">
    <text evidence="2">The sequence shown here is derived from an EMBL/GenBank/DDBJ whole genome shotgun (WGS) entry which is preliminary data.</text>
</comment>
<dbReference type="AlphaFoldDB" id="A0A1R1PKD0"/>
<protein>
    <submittedName>
        <fullName evidence="2">Uncharacterized protein</fullName>
    </submittedName>
</protein>
<feature type="compositionally biased region" description="Gly residues" evidence="1">
    <location>
        <begin position="69"/>
        <end position="88"/>
    </location>
</feature>
<reference evidence="3" key="1">
    <citation type="submission" date="2017-01" db="EMBL/GenBank/DDBJ databases">
        <authorList>
            <person name="Wang Y."/>
            <person name="White M."/>
            <person name="Kvist S."/>
            <person name="Moncalvo J.-M."/>
        </authorList>
    </citation>
    <scope>NUCLEOTIDE SEQUENCE [LARGE SCALE GENOMIC DNA]</scope>
    <source>
        <strain evidence="3">COL-18-3</strain>
    </source>
</reference>
<proteinExistence type="predicted"/>
<sequence length="113" mass="11133">MGVSAGAGAGIGNGTRTSLVGGSMNGSSAHDNSFGAEMPSDENNGTSSSGKNRSKSNGKGREMDKGKGRCTGGSGGYNGGSGSSGRTGGDQQAQAQAQARIINGFNSHQTDWC</sequence>
<feature type="compositionally biased region" description="Polar residues" evidence="1">
    <location>
        <begin position="14"/>
        <end position="31"/>
    </location>
</feature>
<feature type="compositionally biased region" description="Polar residues" evidence="1">
    <location>
        <begin position="104"/>
        <end position="113"/>
    </location>
</feature>
<keyword evidence="3" id="KW-1185">Reference proteome</keyword>